<dbReference type="STRING" id="1295533.A0A1E3HAY5"/>
<dbReference type="InterPro" id="IPR001841">
    <property type="entry name" value="Znf_RING"/>
</dbReference>
<dbReference type="EMBL" id="AWGJ01000013">
    <property type="protein sequence ID" value="ODN73493.1"/>
    <property type="molecule type" value="Genomic_DNA"/>
</dbReference>
<feature type="region of interest" description="Disordered" evidence="10">
    <location>
        <begin position="122"/>
        <end position="261"/>
    </location>
</feature>
<keyword evidence="5" id="KW-0378">Hydrolase</keyword>
<dbReference type="Gene3D" id="3.30.40.10">
    <property type="entry name" value="Zinc/RING finger domain, C3HC4 (zinc finger)"/>
    <property type="match status" value="1"/>
</dbReference>
<dbReference type="PROSITE" id="PS00518">
    <property type="entry name" value="ZF_RING_1"/>
    <property type="match status" value="1"/>
</dbReference>
<dbReference type="GO" id="GO:0005524">
    <property type="term" value="F:ATP binding"/>
    <property type="evidence" value="ECO:0007669"/>
    <property type="project" value="UniProtKB-KW"/>
</dbReference>
<comment type="similarity">
    <text evidence="1">Belongs to the SNF2/RAD54 helicase family.</text>
</comment>
<dbReference type="Pfam" id="PF13445">
    <property type="entry name" value="zf-RING_UBOX"/>
    <property type="match status" value="1"/>
</dbReference>
<evidence type="ECO:0000256" key="7">
    <source>
        <dbReference type="ARBA" id="ARBA00022833"/>
    </source>
</evidence>
<dbReference type="PROSITE" id="PS50089">
    <property type="entry name" value="ZF_RING_2"/>
    <property type="match status" value="1"/>
</dbReference>
<evidence type="ECO:0000259" key="12">
    <source>
        <dbReference type="PROSITE" id="PS51192"/>
    </source>
</evidence>
<dbReference type="SUPFAM" id="SSF57850">
    <property type="entry name" value="RING/U-box"/>
    <property type="match status" value="1"/>
</dbReference>
<dbReference type="SUPFAM" id="SSF52540">
    <property type="entry name" value="P-loop containing nucleoside triphosphate hydrolases"/>
    <property type="match status" value="2"/>
</dbReference>
<evidence type="ECO:0000313" key="14">
    <source>
        <dbReference type="EMBL" id="ODN73493.1"/>
    </source>
</evidence>
<feature type="domain" description="Helicase C-terminal" evidence="13">
    <location>
        <begin position="1143"/>
        <end position="1305"/>
    </location>
</feature>
<evidence type="ECO:0000256" key="4">
    <source>
        <dbReference type="ARBA" id="ARBA00022771"/>
    </source>
</evidence>
<keyword evidence="8" id="KW-0067">ATP-binding</keyword>
<dbReference type="CDD" id="cd18008">
    <property type="entry name" value="DEXDc_SHPRH-like"/>
    <property type="match status" value="1"/>
</dbReference>
<evidence type="ECO:0000259" key="11">
    <source>
        <dbReference type="PROSITE" id="PS50089"/>
    </source>
</evidence>
<keyword evidence="3" id="KW-0547">Nucleotide-binding</keyword>
<dbReference type="PROSITE" id="PS51194">
    <property type="entry name" value="HELICASE_CTER"/>
    <property type="match status" value="1"/>
</dbReference>
<organism evidence="14 15">
    <name type="scientific">Cryptococcus amylolentus CBS 6039</name>
    <dbReference type="NCBI Taxonomy" id="1295533"/>
    <lineage>
        <taxon>Eukaryota</taxon>
        <taxon>Fungi</taxon>
        <taxon>Dikarya</taxon>
        <taxon>Basidiomycota</taxon>
        <taxon>Agaricomycotina</taxon>
        <taxon>Tremellomycetes</taxon>
        <taxon>Tremellales</taxon>
        <taxon>Cryptococcaceae</taxon>
        <taxon>Cryptococcus</taxon>
    </lineage>
</organism>
<dbReference type="InterPro" id="IPR013083">
    <property type="entry name" value="Znf_RING/FYVE/PHD"/>
</dbReference>
<evidence type="ECO:0000256" key="6">
    <source>
        <dbReference type="ARBA" id="ARBA00022806"/>
    </source>
</evidence>
<dbReference type="SMART" id="SM00487">
    <property type="entry name" value="DEXDc"/>
    <property type="match status" value="1"/>
</dbReference>
<feature type="compositionally biased region" description="Low complexity" evidence="10">
    <location>
        <begin position="191"/>
        <end position="220"/>
    </location>
</feature>
<keyword evidence="7" id="KW-0862">Zinc</keyword>
<feature type="region of interest" description="Disordered" evidence="10">
    <location>
        <begin position="281"/>
        <end position="318"/>
    </location>
</feature>
<feature type="compositionally biased region" description="Acidic residues" evidence="10">
    <location>
        <begin position="1058"/>
        <end position="1076"/>
    </location>
</feature>
<accession>A0A1E3HAY5</accession>
<dbReference type="PANTHER" id="PTHR45626">
    <property type="entry name" value="TRANSCRIPTION TERMINATION FACTOR 2-RELATED"/>
    <property type="match status" value="1"/>
</dbReference>
<dbReference type="RefSeq" id="XP_018989405.1">
    <property type="nucleotide sequence ID" value="XM_019142834.1"/>
</dbReference>
<protein>
    <recommendedName>
        <fullName evidence="16">DNA repair protein RAD5</fullName>
    </recommendedName>
</protein>
<dbReference type="SMART" id="SM00490">
    <property type="entry name" value="HELICc"/>
    <property type="match status" value="1"/>
</dbReference>
<dbReference type="GO" id="GO:0005737">
    <property type="term" value="C:cytoplasm"/>
    <property type="evidence" value="ECO:0007669"/>
    <property type="project" value="TreeGrafter"/>
</dbReference>
<evidence type="ECO:0008006" key="16">
    <source>
        <dbReference type="Google" id="ProtNLM"/>
    </source>
</evidence>
<evidence type="ECO:0000256" key="5">
    <source>
        <dbReference type="ARBA" id="ARBA00022801"/>
    </source>
</evidence>
<dbReference type="GO" id="GO:0000724">
    <property type="term" value="P:double-strand break repair via homologous recombination"/>
    <property type="evidence" value="ECO:0007669"/>
    <property type="project" value="TreeGrafter"/>
</dbReference>
<dbReference type="InterPro" id="IPR050628">
    <property type="entry name" value="SNF2_RAD54_helicase_TF"/>
</dbReference>
<evidence type="ECO:0000259" key="13">
    <source>
        <dbReference type="PROSITE" id="PS51194"/>
    </source>
</evidence>
<sequence length="1323" mass="144088">MPLSQAAIKDLIKDTYEPGGPEPMSAGYEASIRNHLAGFPNDTNFVTELAEAGKDKGGNGFGIVVCMEEYCWTEIALTADPAKPDGGRSIGWGSMLAFQSHCGSSAHVRGKTERCKKLKIPIEKPFPSSASQPSLATPTPPRTLPSTTKSTGKQVRTSILDAMSSPPSNRTPSAPSGATVARATPTPASKVSRAAPSRLSSSSSHGSKVVQSSSSNASSREPLASVNKNTNGKGKQPVRQASSPSGPAPSSGLLGEDETEEDMATIEEQNRRFDEIFAAKREPVASEPASSPSITRPSSASAGITRPTSATAGPSNAGAAGVLPAPAVDLASADYMQVYSLIHQDVTANKSGLGIEHVPHGDKEQKYAAEAQHLVKSLSSFLQDKLKLRLILTRIKFLREKLVSPDTVYPYVGPSIDMVIAFQNLPTVIAKGATYLHDLASGAATGRLMQISCGCNGASHYIPLCVKSKAAIAPPSPASAVDNSHMSQISQAPYPNAYAGSSGRAGNSGQIRDTMGLLSQPGYGGGHGFMGLDDGDDDADDEMSFFHRDIATPQDLATFFAESFGNFASDSTVEDDLRVLGLNSLKDSIPGLRIQLMPHQVMGVSFMTRQEKNLAFKGGINGDAMGLGKTVQSIATIVANPSQDPKQKTTLIVAPLALLGQWKAEIESKTTPGLLKVHIHHGPKRTASIAALKQYDVVLTTYGMLVSEGPNEKKMIDEDGKQFVDKKKIGPLIKTNWYRIILDEAHQIRNRKTQASKVIYTLKAHLRWCLTGTLVVNSLDDIFSHLHYLNISPMSQWEVFREQISRMQKRSPKLATKRIQTILKGCMIRRHKDTLLNGKRLLELPPKTTTICDLNFSEEERQIYTAVENRFKVTFNTFLRKGTVLKNYHVVLVMLTRLRQLTCHPWLLRRNPNDIIRDGDVVITDEDLFGGVEAPKTDDISEQARASTLVGPEFVERVKGIMLERSKRLETASDNDNGEAGDCECSICYEQFINERITPCCHSFCAECIDNIFNSAQGNADLDDADVQAGRRKCPLCRTVMDKHKIFRASAFEPKEPTEDEEDNWGEQAEEDDAEDYGAKISALADEAGMSDKKKGKRKAVDQVRTRNKKKRSSSVEVVTDDVDKKPDGLDIEDVVPSTKMHKLGELVNAIIAQDPNQKIIVFSQFVEYIQLVSVYLRKRDVSHVKYVGSMNQSSREETIANFNRPMEEEGSPRVILMSLKCGGVGLNLCAANHVICLDLAWNAATENQAVDRAHRIGQNREVTVHRLIINDSIDQRLMELQNTKQALSDGAMGEGTAAKVGRLSVNDLIRLFGVNGSGHDAE</sequence>
<evidence type="ECO:0000256" key="1">
    <source>
        <dbReference type="ARBA" id="ARBA00007025"/>
    </source>
</evidence>
<dbReference type="PROSITE" id="PS51192">
    <property type="entry name" value="HELICASE_ATP_BIND_1"/>
    <property type="match status" value="1"/>
</dbReference>
<keyword evidence="4 9" id="KW-0863">Zinc-finger</keyword>
<evidence type="ECO:0000256" key="10">
    <source>
        <dbReference type="SAM" id="MobiDB-lite"/>
    </source>
</evidence>
<dbReference type="InterPro" id="IPR038718">
    <property type="entry name" value="SNF2-like_sf"/>
</dbReference>
<dbReference type="GO" id="GO:0005634">
    <property type="term" value="C:nucleus"/>
    <property type="evidence" value="ECO:0007669"/>
    <property type="project" value="TreeGrafter"/>
</dbReference>
<dbReference type="Gene3D" id="3.40.50.10810">
    <property type="entry name" value="Tandem AAA-ATPase domain"/>
    <property type="match status" value="1"/>
</dbReference>
<evidence type="ECO:0000256" key="8">
    <source>
        <dbReference type="ARBA" id="ARBA00022840"/>
    </source>
</evidence>
<dbReference type="GO" id="GO:0008094">
    <property type="term" value="F:ATP-dependent activity, acting on DNA"/>
    <property type="evidence" value="ECO:0007669"/>
    <property type="project" value="TreeGrafter"/>
</dbReference>
<dbReference type="InterPro" id="IPR027370">
    <property type="entry name" value="Znf-RING_euk"/>
</dbReference>
<feature type="domain" description="Helicase ATP-binding" evidence="12">
    <location>
        <begin position="610"/>
        <end position="792"/>
    </location>
</feature>
<evidence type="ECO:0000256" key="3">
    <source>
        <dbReference type="ARBA" id="ARBA00022741"/>
    </source>
</evidence>
<dbReference type="InterPro" id="IPR027417">
    <property type="entry name" value="P-loop_NTPase"/>
</dbReference>
<keyword evidence="15" id="KW-1185">Reference proteome</keyword>
<proteinExistence type="inferred from homology"/>
<dbReference type="InterPro" id="IPR049730">
    <property type="entry name" value="SNF2/RAD54-like_C"/>
</dbReference>
<dbReference type="CDD" id="cd18793">
    <property type="entry name" value="SF2_C_SNF"/>
    <property type="match status" value="1"/>
</dbReference>
<dbReference type="GeneID" id="30159307"/>
<evidence type="ECO:0000256" key="9">
    <source>
        <dbReference type="PROSITE-ProRule" id="PRU00175"/>
    </source>
</evidence>
<dbReference type="GO" id="GO:0004386">
    <property type="term" value="F:helicase activity"/>
    <property type="evidence" value="ECO:0007669"/>
    <property type="project" value="UniProtKB-KW"/>
</dbReference>
<dbReference type="Gene3D" id="3.40.50.300">
    <property type="entry name" value="P-loop containing nucleotide triphosphate hydrolases"/>
    <property type="match status" value="1"/>
</dbReference>
<evidence type="ECO:0000256" key="2">
    <source>
        <dbReference type="ARBA" id="ARBA00022723"/>
    </source>
</evidence>
<keyword evidence="2" id="KW-0479">Metal-binding</keyword>
<dbReference type="InterPro" id="IPR000330">
    <property type="entry name" value="SNF2_N"/>
</dbReference>
<feature type="region of interest" description="Disordered" evidence="10">
    <location>
        <begin position="1088"/>
        <end position="1122"/>
    </location>
</feature>
<dbReference type="CDD" id="cd16449">
    <property type="entry name" value="RING-HC"/>
    <property type="match status" value="1"/>
</dbReference>
<feature type="compositionally biased region" description="Low complexity" evidence="10">
    <location>
        <begin position="241"/>
        <end position="254"/>
    </location>
</feature>
<dbReference type="InterPro" id="IPR014001">
    <property type="entry name" value="Helicase_ATP-bd"/>
</dbReference>
<keyword evidence="6" id="KW-0347">Helicase</keyword>
<dbReference type="Pfam" id="PF00271">
    <property type="entry name" value="Helicase_C"/>
    <property type="match status" value="1"/>
</dbReference>
<dbReference type="OrthoDB" id="423559at2759"/>
<reference evidence="14 15" key="1">
    <citation type="submission" date="2016-06" db="EMBL/GenBank/DDBJ databases">
        <title>Evolution of pathogenesis and genome organization in the Tremellales.</title>
        <authorList>
            <person name="Cuomo C."/>
            <person name="Litvintseva A."/>
            <person name="Heitman J."/>
            <person name="Chen Y."/>
            <person name="Sun S."/>
            <person name="Springer D."/>
            <person name="Dromer F."/>
            <person name="Young S."/>
            <person name="Zeng Q."/>
            <person name="Chapman S."/>
            <person name="Gujja S."/>
            <person name="Saif S."/>
            <person name="Birren B."/>
        </authorList>
    </citation>
    <scope>NUCLEOTIDE SEQUENCE [LARGE SCALE GENOMIC DNA]</scope>
    <source>
        <strain evidence="14 15">CBS 6039</strain>
    </source>
</reference>
<feature type="region of interest" description="Disordered" evidence="10">
    <location>
        <begin position="1048"/>
        <end position="1076"/>
    </location>
</feature>
<name>A0A1E3HAY5_9TREE</name>
<feature type="compositionally biased region" description="Polar residues" evidence="10">
    <location>
        <begin position="165"/>
        <end position="176"/>
    </location>
</feature>
<dbReference type="Proteomes" id="UP000094065">
    <property type="component" value="Unassembled WGS sequence"/>
</dbReference>
<gene>
    <name evidence="14" type="ORF">L202_07998</name>
</gene>
<dbReference type="GO" id="GO:0008270">
    <property type="term" value="F:zinc ion binding"/>
    <property type="evidence" value="ECO:0007669"/>
    <property type="project" value="UniProtKB-KW"/>
</dbReference>
<dbReference type="GO" id="GO:0016787">
    <property type="term" value="F:hydrolase activity"/>
    <property type="evidence" value="ECO:0007669"/>
    <property type="project" value="UniProtKB-KW"/>
</dbReference>
<comment type="caution">
    <text evidence="14">The sequence shown here is derived from an EMBL/GenBank/DDBJ whole genome shotgun (WGS) entry which is preliminary data.</text>
</comment>
<dbReference type="InterPro" id="IPR001650">
    <property type="entry name" value="Helicase_C-like"/>
</dbReference>
<feature type="domain" description="RING-type" evidence="11">
    <location>
        <begin position="985"/>
        <end position="1038"/>
    </location>
</feature>
<evidence type="ECO:0000313" key="15">
    <source>
        <dbReference type="Proteomes" id="UP000094065"/>
    </source>
</evidence>
<feature type="compositionally biased region" description="Low complexity" evidence="10">
    <location>
        <begin position="285"/>
        <end position="302"/>
    </location>
</feature>
<dbReference type="InterPro" id="IPR017907">
    <property type="entry name" value="Znf_RING_CS"/>
</dbReference>
<dbReference type="Pfam" id="PF00176">
    <property type="entry name" value="SNF2-rel_dom"/>
    <property type="match status" value="1"/>
</dbReference>
<dbReference type="SMART" id="SM00184">
    <property type="entry name" value="RING"/>
    <property type="match status" value="1"/>
</dbReference>
<dbReference type="PANTHER" id="PTHR45626:SF16">
    <property type="entry name" value="ATP-DEPENDENT HELICASE ULS1"/>
    <property type="match status" value="1"/>
</dbReference>
<dbReference type="FunFam" id="3.40.50.300:FF:002704">
    <property type="entry name" value="Unplaced genomic scaffold supercont1.17, whole genome shotgun sequence"/>
    <property type="match status" value="1"/>
</dbReference>